<keyword evidence="1" id="KW-0812">Transmembrane</keyword>
<keyword evidence="1" id="KW-1133">Transmembrane helix</keyword>
<feature type="transmembrane region" description="Helical" evidence="1">
    <location>
        <begin position="100"/>
        <end position="125"/>
    </location>
</feature>
<dbReference type="EMBL" id="NKXO01000039">
    <property type="protein sequence ID" value="PKQ67030.1"/>
    <property type="molecule type" value="Genomic_DNA"/>
</dbReference>
<reference evidence="2 3" key="1">
    <citation type="submission" date="2017-06" db="EMBL/GenBank/DDBJ databases">
        <title>Raineya orbicola gen. nov., sp. nov. a slightly thermophilic bacterium of the phylum Bacteroidetes and the description of Raineyaceae fam. nov.</title>
        <authorList>
            <person name="Albuquerque L."/>
            <person name="Polonia A.R.M."/>
            <person name="Barroso C."/>
            <person name="Froufe H.J.C."/>
            <person name="Lage O."/>
            <person name="Lobo-Da-Cunha A."/>
            <person name="Egas C."/>
            <person name="Da Costa M.S."/>
        </authorList>
    </citation>
    <scope>NUCLEOTIDE SEQUENCE [LARGE SCALE GENOMIC DNA]</scope>
    <source>
        <strain evidence="2 3">SPSPC-11</strain>
    </source>
</reference>
<dbReference type="PANTHER" id="PTHR47380:SF4">
    <property type="entry name" value="OS02G0533000 PROTEIN"/>
    <property type="match status" value="1"/>
</dbReference>
<dbReference type="InterPro" id="IPR044200">
    <property type="entry name" value="At5g03900-like"/>
</dbReference>
<sequence length="483" mass="55519">MENISTEKQIELLEQNLHKVKGKFTLADASAITGVPIEYARELLNALMSKYICHLQVTENGDLIYDFGTSPTRRDAKTFAEHFKDFQNFLWKAFKVFFKAWIAVTLVVYFVIFLLILLAIIIGSLSGGKDSKRSSKGDGALFRLIGNIFYAIFRWQTIQNATYYEKDRYGYPYKTYKPQEFSLFPKKDNNPKSQKNFISAVYDFVFGPPRVEPEPLANQKEAAAYARKNKGVMVLSEFKALTGLKNEEAENLMTDCIARYNGSAEISPNAVLYADFYELTRSKIQTEDAPIIFYWDEYEPEYVLTGNTAGKNTWIAFMNSFNLLFALLMLGGYEDWSNDMGVSPDVIYYGLGVVPLAFSIIFFAVPIFRYFVLIPKRKQRHKNNIRKRIAKVIYQIGSKRDLNINEILAEVNKAEGLEKLSKVQVEKIMNEMIIDWGGEVNVQSDDTLIYSFSQMKTELQEIQQIRLKRVDEGLGKIYFDTNN</sequence>
<accession>A0A2N3I9S0</accession>
<evidence type="ECO:0000313" key="3">
    <source>
        <dbReference type="Proteomes" id="UP000233387"/>
    </source>
</evidence>
<evidence type="ECO:0000256" key="1">
    <source>
        <dbReference type="SAM" id="Phobius"/>
    </source>
</evidence>
<protein>
    <submittedName>
        <fullName evidence="2">Uncharacterized protein</fullName>
    </submittedName>
</protein>
<dbReference type="PANTHER" id="PTHR47380">
    <property type="entry name" value="OS02G0533000 PROTEIN"/>
    <property type="match status" value="1"/>
</dbReference>
<feature type="transmembrane region" description="Helical" evidence="1">
    <location>
        <begin position="346"/>
        <end position="372"/>
    </location>
</feature>
<comment type="caution">
    <text evidence="2">The sequence shown here is derived from an EMBL/GenBank/DDBJ whole genome shotgun (WGS) entry which is preliminary data.</text>
</comment>
<keyword evidence="1" id="KW-0472">Membrane</keyword>
<dbReference type="AlphaFoldDB" id="A0A2N3I9S0"/>
<gene>
    <name evidence="2" type="ORF">Rain11_2193</name>
</gene>
<organism evidence="2 3">
    <name type="scientific">Raineya orbicola</name>
    <dbReference type="NCBI Taxonomy" id="2016530"/>
    <lineage>
        <taxon>Bacteria</taxon>
        <taxon>Pseudomonadati</taxon>
        <taxon>Bacteroidota</taxon>
        <taxon>Cytophagia</taxon>
        <taxon>Cytophagales</taxon>
        <taxon>Raineyaceae</taxon>
        <taxon>Raineya</taxon>
    </lineage>
</organism>
<dbReference type="Proteomes" id="UP000233387">
    <property type="component" value="Unassembled WGS sequence"/>
</dbReference>
<dbReference type="OrthoDB" id="978359at2"/>
<proteinExistence type="predicted"/>
<dbReference type="RefSeq" id="WP_101359458.1">
    <property type="nucleotide sequence ID" value="NZ_NKXO01000039.1"/>
</dbReference>
<evidence type="ECO:0000313" key="2">
    <source>
        <dbReference type="EMBL" id="PKQ67030.1"/>
    </source>
</evidence>
<keyword evidence="3" id="KW-1185">Reference proteome</keyword>
<name>A0A2N3I9S0_9BACT</name>
<feature type="transmembrane region" description="Helical" evidence="1">
    <location>
        <begin position="314"/>
        <end position="334"/>
    </location>
</feature>